<feature type="compositionally biased region" description="Basic and acidic residues" evidence="1">
    <location>
        <begin position="44"/>
        <end position="59"/>
    </location>
</feature>
<dbReference type="AlphaFoldDB" id="A0A8S4R782"/>
<evidence type="ECO:0000313" key="2">
    <source>
        <dbReference type="EMBL" id="CAH2232737.1"/>
    </source>
</evidence>
<evidence type="ECO:0000313" key="3">
    <source>
        <dbReference type="Proteomes" id="UP000838756"/>
    </source>
</evidence>
<name>A0A8S4R782_9NEOP</name>
<comment type="caution">
    <text evidence="2">The sequence shown here is derived from an EMBL/GenBank/DDBJ whole genome shotgun (WGS) entry which is preliminary data.</text>
</comment>
<evidence type="ECO:0000256" key="1">
    <source>
        <dbReference type="SAM" id="MobiDB-lite"/>
    </source>
</evidence>
<reference evidence="2" key="1">
    <citation type="submission" date="2022-03" db="EMBL/GenBank/DDBJ databases">
        <authorList>
            <person name="Lindestad O."/>
        </authorList>
    </citation>
    <scope>NUCLEOTIDE SEQUENCE</scope>
</reference>
<sequence>MRFTESGHKSPSLSARWRERCPESVYVIKSEMQKSVEELELPTRARNELSGHQASHREPLVTNNPGL</sequence>
<proteinExistence type="predicted"/>
<keyword evidence="3" id="KW-1185">Reference proteome</keyword>
<organism evidence="2 3">
    <name type="scientific">Pararge aegeria aegeria</name>
    <dbReference type="NCBI Taxonomy" id="348720"/>
    <lineage>
        <taxon>Eukaryota</taxon>
        <taxon>Metazoa</taxon>
        <taxon>Ecdysozoa</taxon>
        <taxon>Arthropoda</taxon>
        <taxon>Hexapoda</taxon>
        <taxon>Insecta</taxon>
        <taxon>Pterygota</taxon>
        <taxon>Neoptera</taxon>
        <taxon>Endopterygota</taxon>
        <taxon>Lepidoptera</taxon>
        <taxon>Glossata</taxon>
        <taxon>Ditrysia</taxon>
        <taxon>Papilionoidea</taxon>
        <taxon>Nymphalidae</taxon>
        <taxon>Satyrinae</taxon>
        <taxon>Satyrini</taxon>
        <taxon>Parargina</taxon>
        <taxon>Pararge</taxon>
    </lineage>
</organism>
<feature type="region of interest" description="Disordered" evidence="1">
    <location>
        <begin position="44"/>
        <end position="67"/>
    </location>
</feature>
<gene>
    <name evidence="2" type="primary">jg15485</name>
    <name evidence="2" type="ORF">PAEG_LOCUS10953</name>
</gene>
<dbReference type="EMBL" id="CAKXAJ010024915">
    <property type="protein sequence ID" value="CAH2232737.1"/>
    <property type="molecule type" value="Genomic_DNA"/>
</dbReference>
<accession>A0A8S4R782</accession>
<protein>
    <submittedName>
        <fullName evidence="2">Jg15485 protein</fullName>
    </submittedName>
</protein>
<dbReference type="Proteomes" id="UP000838756">
    <property type="component" value="Unassembled WGS sequence"/>
</dbReference>